<protein>
    <submittedName>
        <fullName evidence="5">M20/M25/M40 family metallo-hydrolase</fullName>
    </submittedName>
    <submittedName>
        <fullName evidence="7">Succinyl-diaminopimelate desuccinylase</fullName>
        <ecNumber evidence="7">3.5.1.18</ecNumber>
    </submittedName>
</protein>
<comment type="caution">
    <text evidence="7">The sequence shown here is derived from an EMBL/GenBank/DDBJ whole genome shotgun (WGS) entry which is preliminary data.</text>
</comment>
<reference evidence="7 8" key="1">
    <citation type="submission" date="2018-06" db="EMBL/GenBank/DDBJ databases">
        <authorList>
            <consortium name="Pathogen Informatics"/>
            <person name="Doyle S."/>
        </authorList>
    </citation>
    <scope>NUCLEOTIDE SEQUENCE [LARGE SCALE GENOMIC DNA]</scope>
    <source>
        <strain evidence="7 8">NCTC11819</strain>
    </source>
</reference>
<evidence type="ECO:0000313" key="10">
    <source>
        <dbReference type="Proteomes" id="UP000582487"/>
    </source>
</evidence>
<evidence type="ECO:0000256" key="1">
    <source>
        <dbReference type="ARBA" id="ARBA00022670"/>
    </source>
</evidence>
<dbReference type="EC" id="3.5.1.18" evidence="7"/>
<dbReference type="GeneID" id="61167845"/>
<evidence type="ECO:0000313" key="5">
    <source>
        <dbReference type="EMBL" id="NMW92150.1"/>
    </source>
</evidence>
<dbReference type="EMBL" id="UGGQ01000006">
    <property type="protein sequence ID" value="STO17514.1"/>
    <property type="molecule type" value="Genomic_DNA"/>
</dbReference>
<evidence type="ECO:0000256" key="2">
    <source>
        <dbReference type="ARBA" id="ARBA00022723"/>
    </source>
</evidence>
<dbReference type="EMBL" id="JABCUV010000001">
    <property type="protein sequence ID" value="NMW92150.1"/>
    <property type="molecule type" value="Genomic_DNA"/>
</dbReference>
<dbReference type="GO" id="GO:0008233">
    <property type="term" value="F:peptidase activity"/>
    <property type="evidence" value="ECO:0007669"/>
    <property type="project" value="UniProtKB-KW"/>
</dbReference>
<evidence type="ECO:0000313" key="8">
    <source>
        <dbReference type="Proteomes" id="UP000255284"/>
    </source>
</evidence>
<keyword evidence="3 7" id="KW-0378">Hydrolase</keyword>
<name>A0A2J9KQX9_9ACTO</name>
<dbReference type="Gene3D" id="3.30.70.360">
    <property type="match status" value="1"/>
</dbReference>
<dbReference type="PANTHER" id="PTHR43270:SF12">
    <property type="entry name" value="SUCCINYL-DIAMINOPIMELATE DESUCCINYLASE"/>
    <property type="match status" value="1"/>
</dbReference>
<dbReference type="PANTHER" id="PTHR43270">
    <property type="entry name" value="BETA-ALA-HIS DIPEPTIDASE"/>
    <property type="match status" value="1"/>
</dbReference>
<proteinExistence type="predicted"/>
<dbReference type="InterPro" id="IPR051458">
    <property type="entry name" value="Cyt/Met_Dipeptidase"/>
</dbReference>
<dbReference type="Gene3D" id="3.40.630.10">
    <property type="entry name" value="Zn peptidases"/>
    <property type="match status" value="1"/>
</dbReference>
<evidence type="ECO:0000259" key="4">
    <source>
        <dbReference type="Pfam" id="PF07687"/>
    </source>
</evidence>
<dbReference type="NCBIfam" id="NF005914">
    <property type="entry name" value="PRK07907.1"/>
    <property type="match status" value="1"/>
</dbReference>
<dbReference type="InterPro" id="IPR011650">
    <property type="entry name" value="Peptidase_M20_dimer"/>
</dbReference>
<gene>
    <name evidence="7" type="primary">dapE</name>
    <name evidence="5" type="ORF">HHJ74_00225</name>
    <name evidence="6" type="ORF">HHJ77_04015</name>
    <name evidence="7" type="ORF">NCTC11819_02108</name>
</gene>
<dbReference type="SUPFAM" id="SSF53187">
    <property type="entry name" value="Zn-dependent exopeptidases"/>
    <property type="match status" value="1"/>
</dbReference>
<organism evidence="7 8">
    <name type="scientific">Mobiluncus mulieris</name>
    <dbReference type="NCBI Taxonomy" id="2052"/>
    <lineage>
        <taxon>Bacteria</taxon>
        <taxon>Bacillati</taxon>
        <taxon>Actinomycetota</taxon>
        <taxon>Actinomycetes</taxon>
        <taxon>Actinomycetales</taxon>
        <taxon>Actinomycetaceae</taxon>
        <taxon>Mobiluncus</taxon>
    </lineage>
</organism>
<dbReference type="GO" id="GO:0009014">
    <property type="term" value="F:succinyl-diaminopimelate desuccinylase activity"/>
    <property type="evidence" value="ECO:0007669"/>
    <property type="project" value="UniProtKB-EC"/>
</dbReference>
<dbReference type="AlphaFoldDB" id="A0A2J9KQX9"/>
<dbReference type="GO" id="GO:0046872">
    <property type="term" value="F:metal ion binding"/>
    <property type="evidence" value="ECO:0007669"/>
    <property type="project" value="UniProtKB-KW"/>
</dbReference>
<evidence type="ECO:0000313" key="6">
    <source>
        <dbReference type="EMBL" id="NMX03121.1"/>
    </source>
</evidence>
<evidence type="ECO:0000313" key="7">
    <source>
        <dbReference type="EMBL" id="STO17514.1"/>
    </source>
</evidence>
<dbReference type="EMBL" id="JABCUS010000007">
    <property type="protein sequence ID" value="NMX03121.1"/>
    <property type="molecule type" value="Genomic_DNA"/>
</dbReference>
<accession>A0A2J9KQX9</accession>
<dbReference type="GO" id="GO:0006508">
    <property type="term" value="P:proteolysis"/>
    <property type="evidence" value="ECO:0007669"/>
    <property type="project" value="UniProtKB-KW"/>
</dbReference>
<dbReference type="OrthoDB" id="9761532at2"/>
<evidence type="ECO:0000256" key="3">
    <source>
        <dbReference type="ARBA" id="ARBA00022801"/>
    </source>
</evidence>
<dbReference type="Proteomes" id="UP000575397">
    <property type="component" value="Unassembled WGS sequence"/>
</dbReference>
<keyword evidence="2" id="KW-0479">Metal-binding</keyword>
<dbReference type="Pfam" id="PF01546">
    <property type="entry name" value="Peptidase_M20"/>
    <property type="match status" value="1"/>
</dbReference>
<sequence length="454" mass="48213">MDEKTLRDKINADFPKIVDFLKELVTIPAISALPQHEADMVKSAEFIVGRLAKAGFEAKITTVQDPKTGRTSRPAIIGEKPGPAGAPTVLLYAHHDVMPADGQSGWNTSPFVPVEKDGRLYGRGASDDGAGIAVHLATLRAWGENLPVTVKLFIEGEEEVGSPTFHAFLEKHRDFMESDVIIVTDSSNWDAQTPALTTGLRGVLIVDVTVRTLTHAVHSGQFGGVVLDALTSLCRLIATLHTDTGVVAVPGLVRDLSADVDYPEADLREQLGAVDGLKLIGEGDLTARLWTQPTVTVIGIDCPDVEHSGNVLLPEATARISMRIAPGENPQQAGAALTDYLQAHVPFGAEVTVNVREYGPAYAADLEAPAMKLMQGALTDAFDQSAVHIGVGGSIPFIATFQELFPHAQILVTGVEDPLSQAHSENESQDLAALQAAALAETLFLGRLAAAGLR</sequence>
<dbReference type="Pfam" id="PF07687">
    <property type="entry name" value="M20_dimer"/>
    <property type="match status" value="1"/>
</dbReference>
<dbReference type="RefSeq" id="WP_004012495.1">
    <property type="nucleotide sequence ID" value="NZ_CAMPNB010000003.1"/>
</dbReference>
<dbReference type="Proteomes" id="UP000255284">
    <property type="component" value="Unassembled WGS sequence"/>
</dbReference>
<reference evidence="9 10" key="2">
    <citation type="submission" date="2020-04" db="EMBL/GenBank/DDBJ databases">
        <title>Antimicrobial susceptibility and clonality of vaginal-derived multi-drug resistant Mobiluncus isolates in China.</title>
        <authorList>
            <person name="Zhang X."/>
        </authorList>
    </citation>
    <scope>NUCLEOTIDE SEQUENCE [LARGE SCALE GENOMIC DNA]</scope>
    <source>
        <strain evidence="6 9">12</strain>
        <strain evidence="5 10">7</strain>
    </source>
</reference>
<keyword evidence="1" id="KW-0645">Protease</keyword>
<dbReference type="Proteomes" id="UP000582487">
    <property type="component" value="Unassembled WGS sequence"/>
</dbReference>
<dbReference type="InterPro" id="IPR002933">
    <property type="entry name" value="Peptidase_M20"/>
</dbReference>
<feature type="domain" description="Peptidase M20 dimerisation" evidence="4">
    <location>
        <begin position="206"/>
        <end position="346"/>
    </location>
</feature>
<evidence type="ECO:0000313" key="9">
    <source>
        <dbReference type="Proteomes" id="UP000575397"/>
    </source>
</evidence>